<dbReference type="AlphaFoldDB" id="A0A9N8DFC3"/>
<protein>
    <submittedName>
        <fullName evidence="3">Taurine catabolism dioxygenase TauD, TfdA</fullName>
    </submittedName>
</protein>
<name>A0A9N8DFC3_9STRA</name>
<evidence type="ECO:0000259" key="2">
    <source>
        <dbReference type="Pfam" id="PF02668"/>
    </source>
</evidence>
<evidence type="ECO:0000256" key="1">
    <source>
        <dbReference type="ARBA" id="ARBA00023002"/>
    </source>
</evidence>
<dbReference type="GO" id="GO:0051213">
    <property type="term" value="F:dioxygenase activity"/>
    <property type="evidence" value="ECO:0007669"/>
    <property type="project" value="UniProtKB-KW"/>
</dbReference>
<evidence type="ECO:0000313" key="4">
    <source>
        <dbReference type="Proteomes" id="UP001153069"/>
    </source>
</evidence>
<dbReference type="InterPro" id="IPR003819">
    <property type="entry name" value="TauD/TfdA-like"/>
</dbReference>
<organism evidence="3 4">
    <name type="scientific">Seminavis robusta</name>
    <dbReference type="NCBI Taxonomy" id="568900"/>
    <lineage>
        <taxon>Eukaryota</taxon>
        <taxon>Sar</taxon>
        <taxon>Stramenopiles</taxon>
        <taxon>Ochrophyta</taxon>
        <taxon>Bacillariophyta</taxon>
        <taxon>Bacillariophyceae</taxon>
        <taxon>Bacillariophycidae</taxon>
        <taxon>Naviculales</taxon>
        <taxon>Naviculaceae</taxon>
        <taxon>Seminavis</taxon>
    </lineage>
</organism>
<proteinExistence type="predicted"/>
<comment type="caution">
    <text evidence="3">The sequence shown here is derived from an EMBL/GenBank/DDBJ whole genome shotgun (WGS) entry which is preliminary data.</text>
</comment>
<dbReference type="SUPFAM" id="SSF51197">
    <property type="entry name" value="Clavaminate synthase-like"/>
    <property type="match status" value="1"/>
</dbReference>
<gene>
    <name evidence="3" type="ORF">SEMRO_114_G056320.1</name>
</gene>
<dbReference type="PANTHER" id="PTHR10696:SF21">
    <property type="entry name" value="TAUD_TFDA-LIKE DOMAIN-CONTAINING PROTEIN"/>
    <property type="match status" value="1"/>
</dbReference>
<feature type="domain" description="TauD/TfdA-like" evidence="2">
    <location>
        <begin position="105"/>
        <end position="248"/>
    </location>
</feature>
<dbReference type="Proteomes" id="UP001153069">
    <property type="component" value="Unassembled WGS sequence"/>
</dbReference>
<keyword evidence="4" id="KW-1185">Reference proteome</keyword>
<keyword evidence="1" id="KW-0560">Oxidoreductase</keyword>
<dbReference type="InterPro" id="IPR042098">
    <property type="entry name" value="TauD-like_sf"/>
</dbReference>
<dbReference type="Pfam" id="PF02668">
    <property type="entry name" value="TauD"/>
    <property type="match status" value="1"/>
</dbReference>
<dbReference type="PANTHER" id="PTHR10696">
    <property type="entry name" value="GAMMA-BUTYROBETAINE HYDROXYLASE-RELATED"/>
    <property type="match status" value="1"/>
</dbReference>
<keyword evidence="3" id="KW-0223">Dioxygenase</keyword>
<dbReference type="InterPro" id="IPR050411">
    <property type="entry name" value="AlphaKG_dependent_hydroxylases"/>
</dbReference>
<dbReference type="OrthoDB" id="408743at2759"/>
<accession>A0A9N8DFC3</accession>
<reference evidence="3" key="1">
    <citation type="submission" date="2020-06" db="EMBL/GenBank/DDBJ databases">
        <authorList>
            <consortium name="Plant Systems Biology data submission"/>
        </authorList>
    </citation>
    <scope>NUCLEOTIDE SEQUENCE</scope>
    <source>
        <strain evidence="3">D6</strain>
    </source>
</reference>
<dbReference type="EMBL" id="CAICTM010000113">
    <property type="protein sequence ID" value="CAB9501639.1"/>
    <property type="molecule type" value="Genomic_DNA"/>
</dbReference>
<dbReference type="Gene3D" id="3.60.130.10">
    <property type="entry name" value="Clavaminate synthase-like"/>
    <property type="match status" value="1"/>
</dbReference>
<sequence length="379" mass="42718">MASFTDNEDARRKSSINTHEYFVPVAEGLNTKEGISFDPSWLSPRFWSPEEAKKAHLPANLPAPDFVQVFQLDQQASSTKEATLQQVGKSAYDIANACLSTSATSAVLFRGLSAKILNAKDFTDFWKACLAEPSSKNRKKWNPVSYVPFGVQRNTLEGIDLVTNFPPENALACHNEMVYNPQPAGRIAFYCLEAAPDGGETILARNVDHSRHVSQELQGMVRKHGGIQYTRRYYDKRNPNEDSSNRFHVSWQEKTGTQDPNEAIHFFESVGFSVPDQVHFETYDDGFQKLIVKNVESGFNAQGNWFNILNMGMFPLADGTVVPKAMIQQLVLDEWRSVHALKLVPGDWIVLNNQTLQHGRLPYRNSGEQKRTILTVYTD</sequence>
<evidence type="ECO:0000313" key="3">
    <source>
        <dbReference type="EMBL" id="CAB9501639.1"/>
    </source>
</evidence>